<sequence>MCVKYRPFGKSSDAGTRSKALFRFLFCWPKEMPPFPTLSELLEAAKMKVFFSPPQQRRKTWQLNSFNAKFPGTDNHFNQPGRDLNVRLSQVLNGGRYGKSIQPKQILHNSHSNASAECDLDAMVHDFIENGSGDKDFVYHEPENKEFNSAEENLKALLLMSSEERDLYRATASIISSLNASSVDLPGHGSGCNATCIRRLLVKHLKLAGYNAALCKVKWQSIGKLPGGTYEYIDILLQSDDVDNLQRLIIDIDFQSQFKIARPVAQYEAILSLIPSIFVGSASKLEQVLQLMSDAGKKSLKQSSLFVPPWRTLEYIRAKWFSAYRRITCSDESSVSVQKDNCEYCRQHLQHLKVLLCRAADDL</sequence>
<evidence type="ECO:0000313" key="1">
    <source>
        <dbReference type="EMBL" id="KAH9304760.1"/>
    </source>
</evidence>
<protein>
    <submittedName>
        <fullName evidence="1">Uncharacterized protein</fullName>
    </submittedName>
</protein>
<dbReference type="PANTHER" id="PTHR31579:SF39">
    <property type="entry name" value="OS01G0973600 PROTEIN"/>
    <property type="match status" value="1"/>
</dbReference>
<reference evidence="1 2" key="1">
    <citation type="journal article" date="2021" name="Nat. Plants">
        <title>The Taxus genome provides insights into paclitaxel biosynthesis.</title>
        <authorList>
            <person name="Xiong X."/>
            <person name="Gou J."/>
            <person name="Liao Q."/>
            <person name="Li Y."/>
            <person name="Zhou Q."/>
            <person name="Bi G."/>
            <person name="Li C."/>
            <person name="Du R."/>
            <person name="Wang X."/>
            <person name="Sun T."/>
            <person name="Guo L."/>
            <person name="Liang H."/>
            <person name="Lu P."/>
            <person name="Wu Y."/>
            <person name="Zhang Z."/>
            <person name="Ro D.K."/>
            <person name="Shang Y."/>
            <person name="Huang S."/>
            <person name="Yan J."/>
        </authorList>
    </citation>
    <scope>NUCLEOTIDE SEQUENCE [LARGE SCALE GENOMIC DNA]</scope>
    <source>
        <strain evidence="1">Ta-2019</strain>
    </source>
</reference>
<dbReference type="OMA" id="ITHECRE"/>
<dbReference type="AlphaFoldDB" id="A0AA38CQY7"/>
<dbReference type="InterPro" id="IPR006502">
    <property type="entry name" value="PDDEXK-like"/>
</dbReference>
<dbReference type="EMBL" id="JAHRHJ020000008">
    <property type="protein sequence ID" value="KAH9304760.1"/>
    <property type="molecule type" value="Genomic_DNA"/>
</dbReference>
<proteinExistence type="predicted"/>
<dbReference type="Proteomes" id="UP000824469">
    <property type="component" value="Unassembled WGS sequence"/>
</dbReference>
<evidence type="ECO:0000313" key="2">
    <source>
        <dbReference type="Proteomes" id="UP000824469"/>
    </source>
</evidence>
<comment type="caution">
    <text evidence="1">The sequence shown here is derived from an EMBL/GenBank/DDBJ whole genome shotgun (WGS) entry which is preliminary data.</text>
</comment>
<name>A0AA38CQY7_TAXCH</name>
<dbReference type="PANTHER" id="PTHR31579">
    <property type="entry name" value="OS03G0796600 PROTEIN"/>
    <property type="match status" value="1"/>
</dbReference>
<accession>A0AA38CQY7</accession>
<organism evidence="1 2">
    <name type="scientific">Taxus chinensis</name>
    <name type="common">Chinese yew</name>
    <name type="synonym">Taxus wallichiana var. chinensis</name>
    <dbReference type="NCBI Taxonomy" id="29808"/>
    <lineage>
        <taxon>Eukaryota</taxon>
        <taxon>Viridiplantae</taxon>
        <taxon>Streptophyta</taxon>
        <taxon>Embryophyta</taxon>
        <taxon>Tracheophyta</taxon>
        <taxon>Spermatophyta</taxon>
        <taxon>Pinopsida</taxon>
        <taxon>Pinidae</taxon>
        <taxon>Conifers II</taxon>
        <taxon>Cupressales</taxon>
        <taxon>Taxaceae</taxon>
        <taxon>Taxus</taxon>
    </lineage>
</organism>
<dbReference type="Pfam" id="PF04720">
    <property type="entry name" value="PDDEXK_6"/>
    <property type="match status" value="1"/>
</dbReference>
<gene>
    <name evidence="1" type="ORF">KI387_009164</name>
</gene>
<dbReference type="NCBIfam" id="TIGR01615">
    <property type="entry name" value="A_thal_3542"/>
    <property type="match status" value="1"/>
</dbReference>
<keyword evidence="2" id="KW-1185">Reference proteome</keyword>